<evidence type="ECO:0000256" key="4">
    <source>
        <dbReference type="ARBA" id="ARBA00009524"/>
    </source>
</evidence>
<dbReference type="PROSITE" id="PS01050">
    <property type="entry name" value="YJEF_C_2"/>
    <property type="match status" value="1"/>
</dbReference>
<dbReference type="EMBL" id="FNQV01000005">
    <property type="protein sequence ID" value="SEA13697.1"/>
    <property type="molecule type" value="Genomic_DNA"/>
</dbReference>
<keyword evidence="12 17" id="KW-0456">Lyase</keyword>
<dbReference type="HAMAP" id="MF_01966">
    <property type="entry name" value="NADHX_epimerase"/>
    <property type="match status" value="1"/>
</dbReference>
<feature type="binding site" evidence="17">
    <location>
        <position position="419"/>
    </location>
    <ligand>
        <name>AMP</name>
        <dbReference type="ChEBI" id="CHEBI:456215"/>
    </ligand>
</feature>
<name>A0A1H3YQP0_9ACTO</name>
<dbReference type="SUPFAM" id="SSF64153">
    <property type="entry name" value="YjeF N-terminal domain-like"/>
    <property type="match status" value="1"/>
</dbReference>
<keyword evidence="6 17" id="KW-0547">Nucleotide-binding</keyword>
<proteinExistence type="inferred from homology"/>
<evidence type="ECO:0000256" key="1">
    <source>
        <dbReference type="ARBA" id="ARBA00000013"/>
    </source>
</evidence>
<dbReference type="InterPro" id="IPR036652">
    <property type="entry name" value="YjeF_N_dom_sf"/>
</dbReference>
<reference evidence="23" key="1">
    <citation type="submission" date="2016-10" db="EMBL/GenBank/DDBJ databases">
        <authorList>
            <person name="Varghese N."/>
            <person name="Submissions S."/>
        </authorList>
    </citation>
    <scope>NUCLEOTIDE SEQUENCE [LARGE SCALE GENOMIC DNA]</scope>
    <source>
        <strain evidence="23">KPR-1</strain>
    </source>
</reference>
<evidence type="ECO:0000256" key="18">
    <source>
        <dbReference type="HAMAP-Rule" id="MF_01966"/>
    </source>
</evidence>
<feature type="binding site" evidence="18">
    <location>
        <begin position="128"/>
        <end position="134"/>
    </location>
    <ligand>
        <name>(6S)-NADPHX</name>
        <dbReference type="ChEBI" id="CHEBI:64076"/>
    </ligand>
</feature>
<evidence type="ECO:0000259" key="20">
    <source>
        <dbReference type="PROSITE" id="PS51383"/>
    </source>
</evidence>
<dbReference type="PIRSF" id="PIRSF017184">
    <property type="entry name" value="Nnr"/>
    <property type="match status" value="1"/>
</dbReference>
<evidence type="ECO:0000256" key="13">
    <source>
        <dbReference type="ARBA" id="ARBA00023268"/>
    </source>
</evidence>
<keyword evidence="10 17" id="KW-0520">NAD</keyword>
<dbReference type="OrthoDB" id="9806925at2"/>
<comment type="similarity">
    <text evidence="17">Belongs to the NnrD/CARKD family.</text>
</comment>
<dbReference type="HAMAP" id="MF_01965">
    <property type="entry name" value="NADHX_dehydratase"/>
    <property type="match status" value="1"/>
</dbReference>
<dbReference type="Pfam" id="PF03853">
    <property type="entry name" value="YjeF_N"/>
    <property type="match status" value="1"/>
</dbReference>
<keyword evidence="5 18" id="KW-0479">Metal-binding</keyword>
<accession>A0A1H3YQP0</accession>
<comment type="catalytic activity">
    <reaction evidence="16 17 19">
        <text>(6S)-NADPHX + ADP = AMP + phosphate + NADPH + H(+)</text>
        <dbReference type="Rhea" id="RHEA:32235"/>
        <dbReference type="ChEBI" id="CHEBI:15378"/>
        <dbReference type="ChEBI" id="CHEBI:43474"/>
        <dbReference type="ChEBI" id="CHEBI:57783"/>
        <dbReference type="ChEBI" id="CHEBI:64076"/>
        <dbReference type="ChEBI" id="CHEBI:456215"/>
        <dbReference type="ChEBI" id="CHEBI:456216"/>
        <dbReference type="EC" id="4.2.1.136"/>
    </reaction>
</comment>
<feature type="binding site" evidence="18">
    <location>
        <position position="161"/>
    </location>
    <ligand>
        <name>(6S)-NADPHX</name>
        <dbReference type="ChEBI" id="CHEBI:64076"/>
    </ligand>
</feature>
<comment type="function">
    <text evidence="17">Catalyzes the dehydration of the S-form of NAD(P)HX at the expense of ADP, which is converted to AMP. Together with NAD(P)HX epimerase, which catalyzes the epimerization of the S- and R-forms, the enzyme allows the repair of both epimers of NAD(P)HX, a damaged form of NAD(P)H that is a result of enzymatic or heat-dependent hydration.</text>
</comment>
<dbReference type="InterPro" id="IPR000631">
    <property type="entry name" value="CARKD"/>
</dbReference>
<comment type="catalytic activity">
    <reaction evidence="15 17 19">
        <text>(6S)-NADHX + ADP = AMP + phosphate + NADH + H(+)</text>
        <dbReference type="Rhea" id="RHEA:32223"/>
        <dbReference type="ChEBI" id="CHEBI:15378"/>
        <dbReference type="ChEBI" id="CHEBI:43474"/>
        <dbReference type="ChEBI" id="CHEBI:57945"/>
        <dbReference type="ChEBI" id="CHEBI:64074"/>
        <dbReference type="ChEBI" id="CHEBI:456215"/>
        <dbReference type="ChEBI" id="CHEBI:456216"/>
        <dbReference type="EC" id="4.2.1.136"/>
    </reaction>
</comment>
<keyword evidence="8 17" id="KW-0521">NADP</keyword>
<evidence type="ECO:0000313" key="22">
    <source>
        <dbReference type="EMBL" id="SEA13697.1"/>
    </source>
</evidence>
<evidence type="ECO:0000313" key="23">
    <source>
        <dbReference type="Proteomes" id="UP000199288"/>
    </source>
</evidence>
<dbReference type="GO" id="GO:0016301">
    <property type="term" value="F:kinase activity"/>
    <property type="evidence" value="ECO:0007669"/>
    <property type="project" value="UniProtKB-KW"/>
</dbReference>
<dbReference type="PROSITE" id="PS51383">
    <property type="entry name" value="YJEF_C_3"/>
    <property type="match status" value="1"/>
</dbReference>
<comment type="cofactor">
    <cofactor evidence="17">
        <name>Mg(2+)</name>
        <dbReference type="ChEBI" id="CHEBI:18420"/>
    </cofactor>
</comment>
<evidence type="ECO:0000256" key="5">
    <source>
        <dbReference type="ARBA" id="ARBA00022723"/>
    </source>
</evidence>
<dbReference type="EC" id="4.2.1.136" evidence="19"/>
<feature type="binding site" evidence="17">
    <location>
        <position position="420"/>
    </location>
    <ligand>
        <name>(6S)-NADPHX</name>
        <dbReference type="ChEBI" id="CHEBI:64076"/>
    </ligand>
</feature>
<dbReference type="CDD" id="cd01171">
    <property type="entry name" value="YXKO-related"/>
    <property type="match status" value="1"/>
</dbReference>
<evidence type="ECO:0000256" key="19">
    <source>
        <dbReference type="PIRNR" id="PIRNR017184"/>
    </source>
</evidence>
<dbReference type="Gene3D" id="3.40.50.10260">
    <property type="entry name" value="YjeF N-terminal domain"/>
    <property type="match status" value="1"/>
</dbReference>
<dbReference type="GO" id="GO:0110051">
    <property type="term" value="P:metabolite repair"/>
    <property type="evidence" value="ECO:0007669"/>
    <property type="project" value="TreeGrafter"/>
</dbReference>
<dbReference type="Proteomes" id="UP000199288">
    <property type="component" value="Unassembled WGS sequence"/>
</dbReference>
<dbReference type="InterPro" id="IPR004443">
    <property type="entry name" value="YjeF_N_dom"/>
</dbReference>
<feature type="binding site" evidence="17">
    <location>
        <position position="353"/>
    </location>
    <ligand>
        <name>(6S)-NADPHX</name>
        <dbReference type="ChEBI" id="CHEBI:64076"/>
    </ligand>
</feature>
<evidence type="ECO:0000256" key="3">
    <source>
        <dbReference type="ARBA" id="ARBA00006001"/>
    </source>
</evidence>
<dbReference type="PANTHER" id="PTHR12592:SF0">
    <property type="entry name" value="ATP-DEPENDENT (S)-NAD(P)H-HYDRATE DEHYDRATASE"/>
    <property type="match status" value="1"/>
</dbReference>
<evidence type="ECO:0000256" key="6">
    <source>
        <dbReference type="ARBA" id="ARBA00022741"/>
    </source>
</evidence>
<evidence type="ECO:0000259" key="21">
    <source>
        <dbReference type="PROSITE" id="PS51385"/>
    </source>
</evidence>
<feature type="domain" description="YjeF C-terminal" evidence="20">
    <location>
        <begin position="222"/>
        <end position="487"/>
    </location>
</feature>
<feature type="domain" description="YjeF N-terminal" evidence="21">
    <location>
        <begin position="6"/>
        <end position="216"/>
    </location>
</feature>
<dbReference type="Pfam" id="PF01256">
    <property type="entry name" value="Carb_kinase"/>
    <property type="match status" value="1"/>
</dbReference>
<dbReference type="GO" id="GO:0005524">
    <property type="term" value="F:ATP binding"/>
    <property type="evidence" value="ECO:0007669"/>
    <property type="project" value="UniProtKB-UniRule"/>
</dbReference>
<evidence type="ECO:0000256" key="15">
    <source>
        <dbReference type="ARBA" id="ARBA00048238"/>
    </source>
</evidence>
<gene>
    <name evidence="18" type="primary">nnrE</name>
    <name evidence="17" type="synonym">nnrD</name>
    <name evidence="22" type="ORF">SAMN02910418_00962</name>
</gene>
<evidence type="ECO:0000256" key="10">
    <source>
        <dbReference type="ARBA" id="ARBA00023027"/>
    </source>
</evidence>
<evidence type="ECO:0000256" key="14">
    <source>
        <dbReference type="ARBA" id="ARBA00025153"/>
    </source>
</evidence>
<keyword evidence="9 18" id="KW-0630">Potassium</keyword>
<comment type="similarity">
    <text evidence="3 19">In the N-terminal section; belongs to the NnrE/AIBP family.</text>
</comment>
<keyword evidence="13" id="KW-0511">Multifunctional enzyme</keyword>
<dbReference type="AlphaFoldDB" id="A0A1H3YQP0"/>
<evidence type="ECO:0000256" key="11">
    <source>
        <dbReference type="ARBA" id="ARBA00023235"/>
    </source>
</evidence>
<dbReference type="EC" id="5.1.99.6" evidence="19"/>
<dbReference type="PROSITE" id="PS51385">
    <property type="entry name" value="YJEF_N"/>
    <property type="match status" value="1"/>
</dbReference>
<comment type="similarity">
    <text evidence="18">Belongs to the NnrE/AIBP family.</text>
</comment>
<comment type="similarity">
    <text evidence="4 19">In the C-terminal section; belongs to the NnrD/CARKD family.</text>
</comment>
<sequence>MRTAYTSEAIRTAEAPLLADGVPLMRRAARAIAERAAAVVSERRAAGVNAEVLVLVGGGNNGGDGLWAAYELADFGLAPRVLLAHEHPHAEGLAAARGAGVKIDQLADVDDVAAYAGRFGIWLDALAGIGLSGPLSEPLAGLIDALAAERERAETFVLAVDCPSGLSDDPGASLAIRADETITFAALTPALLLPPACRLIGRVRVENLGIELVGAPAAIELGAVELRASFPRARHLDHKYTRGVVGIDAGSETYPGAGLLATRAALAAGPGMVRFLGEEGVARLIIPAMPEVVTAPGRIQAALIGSGTEGGPRIAAALADFLARDIPVVADAGALTCVSEAARDRGALILTPHLGELATLLGCERADVEADPVRYARQAAERFDAVVVAKGPETVIVEASEPIVTIPPASPYLATAGSGDVLAGVLAATLAQFAARAEAGETVPALSYQAGIAAQLHASAVAHCPSAPGPIRALDLAAGIALALGATMEP</sequence>
<dbReference type="InterPro" id="IPR017953">
    <property type="entry name" value="Carbohydrate_kinase_pred_CS"/>
</dbReference>
<evidence type="ECO:0000256" key="12">
    <source>
        <dbReference type="ARBA" id="ARBA00023239"/>
    </source>
</evidence>
<dbReference type="InterPro" id="IPR029056">
    <property type="entry name" value="Ribokinase-like"/>
</dbReference>
<feature type="binding site" evidence="18">
    <location>
        <position position="61"/>
    </location>
    <ligand>
        <name>K(+)</name>
        <dbReference type="ChEBI" id="CHEBI:29103"/>
    </ligand>
</feature>
<feature type="binding site" evidence="17">
    <location>
        <begin position="390"/>
        <end position="394"/>
    </location>
    <ligand>
        <name>AMP</name>
        <dbReference type="ChEBI" id="CHEBI:456215"/>
    </ligand>
</feature>
<dbReference type="GO" id="GO:0046496">
    <property type="term" value="P:nicotinamide nucleotide metabolic process"/>
    <property type="evidence" value="ECO:0007669"/>
    <property type="project" value="UniProtKB-UniRule"/>
</dbReference>
<comment type="cofactor">
    <cofactor evidence="18 19">
        <name>K(+)</name>
        <dbReference type="ChEBI" id="CHEBI:29103"/>
    </cofactor>
    <text evidence="18 19">Binds 1 potassium ion per subunit.</text>
</comment>
<evidence type="ECO:0000256" key="16">
    <source>
        <dbReference type="ARBA" id="ARBA00049209"/>
    </source>
</evidence>
<evidence type="ECO:0000256" key="17">
    <source>
        <dbReference type="HAMAP-Rule" id="MF_01965"/>
    </source>
</evidence>
<feature type="binding site" evidence="18">
    <location>
        <position position="164"/>
    </location>
    <ligand>
        <name>K(+)</name>
        <dbReference type="ChEBI" id="CHEBI:29103"/>
    </ligand>
</feature>
<comment type="function">
    <text evidence="18">Catalyzes the epimerization of the S- and R-forms of NAD(P)HX, a damaged form of NAD(P)H that is a result of enzymatic or heat-dependent hydration. This is a prerequisite for the S-specific NAD(P)H-hydrate dehydratase to allow the repair of both epimers of NAD(P)HX.</text>
</comment>
<feature type="binding site" evidence="17">
    <location>
        <position position="307"/>
    </location>
    <ligand>
        <name>(6S)-NADPHX</name>
        <dbReference type="ChEBI" id="CHEBI:64076"/>
    </ligand>
</feature>
<dbReference type="GO" id="GO:0052855">
    <property type="term" value="F:ADP-dependent NAD(P)H-hydrate dehydratase activity"/>
    <property type="evidence" value="ECO:0007669"/>
    <property type="project" value="UniProtKB-UniRule"/>
</dbReference>
<comment type="catalytic activity">
    <reaction evidence="2 18 19">
        <text>(6R)-NADPHX = (6S)-NADPHX</text>
        <dbReference type="Rhea" id="RHEA:32227"/>
        <dbReference type="ChEBI" id="CHEBI:64076"/>
        <dbReference type="ChEBI" id="CHEBI:64077"/>
        <dbReference type="EC" id="5.1.99.6"/>
    </reaction>
</comment>
<comment type="subunit">
    <text evidence="17">Homotetramer.</text>
</comment>
<dbReference type="GO" id="GO:0046872">
    <property type="term" value="F:metal ion binding"/>
    <property type="evidence" value="ECO:0007669"/>
    <property type="project" value="UniProtKB-UniRule"/>
</dbReference>
<feature type="binding site" evidence="18">
    <location>
        <position position="124"/>
    </location>
    <ligand>
        <name>K(+)</name>
        <dbReference type="ChEBI" id="CHEBI:29103"/>
    </ligand>
</feature>
<keyword evidence="7 17" id="KW-0067">ATP-binding</keyword>
<keyword evidence="22" id="KW-0808">Transferase</keyword>
<protein>
    <recommendedName>
        <fullName evidence="19">Bifunctional NAD(P)H-hydrate repair enzyme</fullName>
    </recommendedName>
    <alternativeName>
        <fullName evidence="19">Nicotinamide nucleotide repair protein</fullName>
    </alternativeName>
    <domain>
        <recommendedName>
            <fullName evidence="19">ADP-dependent (S)-NAD(P)H-hydrate dehydratase</fullName>
            <ecNumber evidence="19">4.2.1.136</ecNumber>
        </recommendedName>
        <alternativeName>
            <fullName evidence="19">ADP-dependent NAD(P)HX dehydratase</fullName>
        </alternativeName>
    </domain>
    <domain>
        <recommendedName>
            <fullName evidence="19">NAD(P)H-hydrate epimerase</fullName>
            <ecNumber evidence="19">5.1.99.6</ecNumber>
        </recommendedName>
    </domain>
</protein>
<feature type="binding site" evidence="18">
    <location>
        <begin position="60"/>
        <end position="64"/>
    </location>
    <ligand>
        <name>(6S)-NADPHX</name>
        <dbReference type="ChEBI" id="CHEBI:64076"/>
    </ligand>
</feature>
<evidence type="ECO:0000256" key="7">
    <source>
        <dbReference type="ARBA" id="ARBA00022840"/>
    </source>
</evidence>
<comment type="caution">
    <text evidence="18">Lacks conserved residue(s) required for the propagation of feature annotation.</text>
</comment>
<dbReference type="SUPFAM" id="SSF53613">
    <property type="entry name" value="Ribokinase-like"/>
    <property type="match status" value="1"/>
</dbReference>
<evidence type="ECO:0000256" key="9">
    <source>
        <dbReference type="ARBA" id="ARBA00022958"/>
    </source>
</evidence>
<dbReference type="GO" id="GO:0052856">
    <property type="term" value="F:NAD(P)HX epimerase activity"/>
    <property type="evidence" value="ECO:0007669"/>
    <property type="project" value="UniProtKB-UniRule"/>
</dbReference>
<evidence type="ECO:0000256" key="8">
    <source>
        <dbReference type="ARBA" id="ARBA00022857"/>
    </source>
</evidence>
<comment type="catalytic activity">
    <reaction evidence="1 18 19">
        <text>(6R)-NADHX = (6S)-NADHX</text>
        <dbReference type="Rhea" id="RHEA:32215"/>
        <dbReference type="ChEBI" id="CHEBI:64074"/>
        <dbReference type="ChEBI" id="CHEBI:64075"/>
        <dbReference type="EC" id="5.1.99.6"/>
    </reaction>
</comment>
<dbReference type="PANTHER" id="PTHR12592">
    <property type="entry name" value="ATP-DEPENDENT (S)-NAD(P)H-HYDRATE DEHYDRATASE FAMILY MEMBER"/>
    <property type="match status" value="1"/>
</dbReference>
<organism evidence="22 23">
    <name type="scientific">Bowdeniella nasicola</name>
    <dbReference type="NCBI Taxonomy" id="208480"/>
    <lineage>
        <taxon>Bacteria</taxon>
        <taxon>Bacillati</taxon>
        <taxon>Actinomycetota</taxon>
        <taxon>Actinomycetes</taxon>
        <taxon>Actinomycetales</taxon>
        <taxon>Actinomycetaceae</taxon>
        <taxon>Bowdeniella</taxon>
    </lineage>
</organism>
<keyword evidence="22" id="KW-0418">Kinase</keyword>
<dbReference type="InterPro" id="IPR030677">
    <property type="entry name" value="Nnr"/>
</dbReference>
<keyword evidence="11 18" id="KW-0413">Isomerase</keyword>
<comment type="function">
    <text evidence="14 19">Bifunctional enzyme that catalyzes the epimerization of the S- and R-forms of NAD(P)HX and the dehydration of the S-form of NAD(P)HX at the expense of ADP, which is converted to AMP. This allows the repair of both epimers of NAD(P)HX, a damaged form of NAD(P)H that is a result of enzymatic or heat-dependent hydration.</text>
</comment>
<dbReference type="Gene3D" id="3.40.1190.20">
    <property type="match status" value="1"/>
</dbReference>
<dbReference type="RefSeq" id="WP_092562920.1">
    <property type="nucleotide sequence ID" value="NZ_FNQV01000005.1"/>
</dbReference>
<feature type="binding site" evidence="17">
    <location>
        <position position="257"/>
    </location>
    <ligand>
        <name>(6S)-NADPHX</name>
        <dbReference type="ChEBI" id="CHEBI:64076"/>
    </ligand>
</feature>
<evidence type="ECO:0000256" key="2">
    <source>
        <dbReference type="ARBA" id="ARBA00000909"/>
    </source>
</evidence>
<keyword evidence="23" id="KW-1185">Reference proteome</keyword>